<comment type="similarity">
    <text evidence="2">Belongs to the TrbI/VirB10 family.</text>
</comment>
<evidence type="ECO:0000256" key="4">
    <source>
        <dbReference type="ARBA" id="ARBA00022989"/>
    </source>
</evidence>
<sequence>MTGPASEAVAPADAPEAGERTAPGPELDPFRLRGDTPRVMRLSRKTLAMIGAAGGTAIGGALFWALQPVAPKTAENLYTTEGANRAEVVTGAPADYGKVPKLGPPLPGDLGRPIVSAQQSGETIPVPPMGNPPAGGRSPADEARDRARLEREAATASRIFLGGGNSGAPVADAQRGSIEPSAATMSAPEGGARTPAAARRAFLAGGSAEPFESAERFHAPALPYILQAGSLIPAALITGIRSDLPGQVTAQVTQNVYDSPTGRILLIPQGARLIGDYDSEISAGQERVLLAWNRLILPGGRSIRLDRQPGADARGMAGLADRTDHHWGSMLRAALVSTLLGVGAELGSDGDDALVRALRDGPQDTVNQSGRRLVERQMNIPPTLTIRPGFALRVLVTRDLILEPPAGAAP</sequence>
<evidence type="ECO:0000256" key="6">
    <source>
        <dbReference type="SAM" id="MobiDB-lite"/>
    </source>
</evidence>
<keyword evidence="4 7" id="KW-1133">Transmembrane helix</keyword>
<evidence type="ECO:0000313" key="8">
    <source>
        <dbReference type="EMBL" id="NJB88547.1"/>
    </source>
</evidence>
<dbReference type="Pfam" id="PF03743">
    <property type="entry name" value="TrbI"/>
    <property type="match status" value="1"/>
</dbReference>
<keyword evidence="5 7" id="KW-0472">Membrane</keyword>
<protein>
    <submittedName>
        <fullName evidence="8">Type IV secretion system protein VirB10</fullName>
    </submittedName>
</protein>
<proteinExistence type="inferred from homology"/>
<evidence type="ECO:0000256" key="7">
    <source>
        <dbReference type="SAM" id="Phobius"/>
    </source>
</evidence>
<name>A0A7X6B896_9SPHN</name>
<feature type="region of interest" description="Disordered" evidence="6">
    <location>
        <begin position="1"/>
        <end position="35"/>
    </location>
</feature>
<dbReference type="RefSeq" id="WP_381448600.1">
    <property type="nucleotide sequence ID" value="NZ_JAATIT010000001.1"/>
</dbReference>
<dbReference type="EMBL" id="JAATIT010000001">
    <property type="protein sequence ID" value="NJB88547.1"/>
    <property type="molecule type" value="Genomic_DNA"/>
</dbReference>
<accession>A0A7X6B896</accession>
<dbReference type="Gene3D" id="2.40.128.260">
    <property type="entry name" value="Type IV secretion system, VirB10/TraB/TrbI"/>
    <property type="match status" value="1"/>
</dbReference>
<comment type="caution">
    <text evidence="8">The sequence shown here is derived from an EMBL/GenBank/DDBJ whole genome shotgun (WGS) entry which is preliminary data.</text>
</comment>
<evidence type="ECO:0000256" key="2">
    <source>
        <dbReference type="ARBA" id="ARBA00010265"/>
    </source>
</evidence>
<dbReference type="GO" id="GO:0016020">
    <property type="term" value="C:membrane"/>
    <property type="evidence" value="ECO:0007669"/>
    <property type="project" value="UniProtKB-SubCell"/>
</dbReference>
<evidence type="ECO:0000256" key="1">
    <source>
        <dbReference type="ARBA" id="ARBA00004167"/>
    </source>
</evidence>
<dbReference type="Proteomes" id="UP000535078">
    <property type="component" value="Unassembled WGS sequence"/>
</dbReference>
<reference evidence="8 9" key="1">
    <citation type="submission" date="2020-03" db="EMBL/GenBank/DDBJ databases">
        <title>Genomic Encyclopedia of Type Strains, Phase IV (KMG-IV): sequencing the most valuable type-strain genomes for metagenomic binning, comparative biology and taxonomic classification.</title>
        <authorList>
            <person name="Goeker M."/>
        </authorList>
    </citation>
    <scope>NUCLEOTIDE SEQUENCE [LARGE SCALE GENOMIC DNA]</scope>
    <source>
        <strain evidence="8 9">DSM 25229</strain>
    </source>
</reference>
<dbReference type="InterPro" id="IPR042217">
    <property type="entry name" value="T4SS_VirB10/TrbI"/>
</dbReference>
<dbReference type="CDD" id="cd16429">
    <property type="entry name" value="VirB10"/>
    <property type="match status" value="1"/>
</dbReference>
<keyword evidence="3 7" id="KW-0812">Transmembrane</keyword>
<evidence type="ECO:0000256" key="5">
    <source>
        <dbReference type="ARBA" id="ARBA00023136"/>
    </source>
</evidence>
<evidence type="ECO:0000313" key="9">
    <source>
        <dbReference type="Proteomes" id="UP000535078"/>
    </source>
</evidence>
<evidence type="ECO:0000256" key="3">
    <source>
        <dbReference type="ARBA" id="ARBA00022692"/>
    </source>
</evidence>
<gene>
    <name evidence="8" type="ORF">GGR90_000699</name>
</gene>
<keyword evidence="9" id="KW-1185">Reference proteome</keyword>
<organism evidence="8 9">
    <name type="scientific">Sphingopyxis italica</name>
    <dbReference type="NCBI Taxonomy" id="1129133"/>
    <lineage>
        <taxon>Bacteria</taxon>
        <taxon>Pseudomonadati</taxon>
        <taxon>Pseudomonadota</taxon>
        <taxon>Alphaproteobacteria</taxon>
        <taxon>Sphingomonadales</taxon>
        <taxon>Sphingomonadaceae</taxon>
        <taxon>Sphingopyxis</taxon>
    </lineage>
</organism>
<feature type="transmembrane region" description="Helical" evidence="7">
    <location>
        <begin position="47"/>
        <end position="66"/>
    </location>
</feature>
<dbReference type="AlphaFoldDB" id="A0A7X6B896"/>
<comment type="subcellular location">
    <subcellularLocation>
        <location evidence="1">Membrane</location>
        <topology evidence="1">Single-pass membrane protein</topology>
    </subcellularLocation>
</comment>
<feature type="region of interest" description="Disordered" evidence="6">
    <location>
        <begin position="120"/>
        <end position="147"/>
    </location>
</feature>
<dbReference type="InterPro" id="IPR005498">
    <property type="entry name" value="T4SS_VirB10/TraB/TrbI"/>
</dbReference>